<feature type="domain" description="Dehydrogenase E1 component" evidence="7">
    <location>
        <begin position="1147"/>
        <end position="1460"/>
    </location>
</feature>
<proteinExistence type="predicted"/>
<keyword evidence="4" id="KW-0786">Thiamine pyrophosphate</keyword>
<evidence type="ECO:0000256" key="3">
    <source>
        <dbReference type="ARBA" id="ARBA00023002"/>
    </source>
</evidence>
<keyword evidence="9" id="KW-0670">Pyruvate</keyword>
<dbReference type="Gene3D" id="3.40.50.970">
    <property type="match status" value="1"/>
</dbReference>
<feature type="compositionally biased region" description="Low complexity" evidence="6">
    <location>
        <begin position="995"/>
        <end position="1010"/>
    </location>
</feature>
<feature type="compositionally biased region" description="Low complexity" evidence="6">
    <location>
        <begin position="545"/>
        <end position="556"/>
    </location>
</feature>
<keyword evidence="10" id="KW-1185">Reference proteome</keyword>
<protein>
    <recommendedName>
        <fullName evidence="5">Pyruvate dehydrogenase E1 component subunit alpha, mitochondrial</fullName>
        <ecNumber evidence="2">1.2.4.1</ecNumber>
    </recommendedName>
</protein>
<evidence type="ECO:0000256" key="1">
    <source>
        <dbReference type="ARBA" id="ARBA00001964"/>
    </source>
</evidence>
<dbReference type="InterPro" id="IPR001017">
    <property type="entry name" value="DH_E1"/>
</dbReference>
<feature type="compositionally biased region" description="Polar residues" evidence="6">
    <location>
        <begin position="920"/>
        <end position="929"/>
    </location>
</feature>
<evidence type="ECO:0000313" key="9">
    <source>
        <dbReference type="EMBL" id="GLB43214.1"/>
    </source>
</evidence>
<evidence type="ECO:0000256" key="6">
    <source>
        <dbReference type="SAM" id="MobiDB-lite"/>
    </source>
</evidence>
<organism evidence="9 10">
    <name type="scientific">Lyophyllum shimeji</name>
    <name type="common">Hon-shimeji</name>
    <name type="synonym">Tricholoma shimeji</name>
    <dbReference type="NCBI Taxonomy" id="47721"/>
    <lineage>
        <taxon>Eukaryota</taxon>
        <taxon>Fungi</taxon>
        <taxon>Dikarya</taxon>
        <taxon>Basidiomycota</taxon>
        <taxon>Agaricomycotina</taxon>
        <taxon>Agaricomycetes</taxon>
        <taxon>Agaricomycetidae</taxon>
        <taxon>Agaricales</taxon>
        <taxon>Tricholomatineae</taxon>
        <taxon>Lyophyllaceae</taxon>
        <taxon>Lyophyllum</taxon>
    </lineage>
</organism>
<dbReference type="Proteomes" id="UP001063166">
    <property type="component" value="Unassembled WGS sequence"/>
</dbReference>
<dbReference type="Pfam" id="PF00676">
    <property type="entry name" value="E1_dh"/>
    <property type="match status" value="1"/>
</dbReference>
<feature type="compositionally biased region" description="Low complexity" evidence="6">
    <location>
        <begin position="953"/>
        <end position="976"/>
    </location>
</feature>
<gene>
    <name evidence="9" type="primary">PDA1</name>
    <name evidence="9" type="ORF">LshimejAT787_1301150</name>
</gene>
<feature type="region of interest" description="Disordered" evidence="6">
    <location>
        <begin position="536"/>
        <end position="571"/>
    </location>
</feature>
<dbReference type="PANTHER" id="PTHR11516">
    <property type="entry name" value="PYRUVATE DEHYDROGENASE E1 COMPONENT, ALPHA SUBUNIT BACTERIAL AND ORGANELLAR"/>
    <property type="match status" value="1"/>
</dbReference>
<keyword evidence="3" id="KW-0560">Oxidoreductase</keyword>
<feature type="domain" description="Phosphatidate phosphatase APP1 catalytic" evidence="8">
    <location>
        <begin position="724"/>
        <end position="875"/>
    </location>
</feature>
<dbReference type="EC" id="1.2.4.1" evidence="2"/>
<dbReference type="Pfam" id="PF09949">
    <property type="entry name" value="APP1_cat"/>
    <property type="match status" value="1"/>
</dbReference>
<comment type="cofactor">
    <cofactor evidence="1">
        <name>thiamine diphosphate</name>
        <dbReference type="ChEBI" id="CHEBI:58937"/>
    </cofactor>
</comment>
<dbReference type="PANTHER" id="PTHR11516:SF60">
    <property type="entry name" value="PYRUVATE DEHYDROGENASE E1 COMPONENT SUBUNIT ALPHA"/>
    <property type="match status" value="1"/>
</dbReference>
<dbReference type="CDD" id="cd02000">
    <property type="entry name" value="TPP_E1_PDC_ADC_BCADC"/>
    <property type="match status" value="1"/>
</dbReference>
<dbReference type="OrthoDB" id="2117591at2759"/>
<feature type="region of interest" description="Disordered" evidence="6">
    <location>
        <begin position="900"/>
        <end position="1010"/>
    </location>
</feature>
<name>A0A9P3PXC5_LYOSH</name>
<evidence type="ECO:0000259" key="8">
    <source>
        <dbReference type="Pfam" id="PF09949"/>
    </source>
</evidence>
<reference evidence="9" key="1">
    <citation type="submission" date="2022-07" db="EMBL/GenBank/DDBJ databases">
        <title>The genome of Lyophyllum shimeji provides insight into the initial evolution of ectomycorrhizal fungal genome.</title>
        <authorList>
            <person name="Kobayashi Y."/>
            <person name="Shibata T."/>
            <person name="Hirakawa H."/>
            <person name="Shigenobu S."/>
            <person name="Nishiyama T."/>
            <person name="Yamada A."/>
            <person name="Hasebe M."/>
            <person name="Kawaguchi M."/>
        </authorList>
    </citation>
    <scope>NUCLEOTIDE SEQUENCE</scope>
    <source>
        <strain evidence="9">AT787</strain>
    </source>
</reference>
<dbReference type="EMBL" id="BRPK01000013">
    <property type="protein sequence ID" value="GLB43214.1"/>
    <property type="molecule type" value="Genomic_DNA"/>
</dbReference>
<dbReference type="GO" id="GO:0008195">
    <property type="term" value="F:phosphatidate phosphatase activity"/>
    <property type="evidence" value="ECO:0007669"/>
    <property type="project" value="InterPro"/>
</dbReference>
<dbReference type="FunFam" id="3.40.50.970:FF:000013">
    <property type="entry name" value="Pyruvate dehydrogenase E1 component subunit alpha"/>
    <property type="match status" value="1"/>
</dbReference>
<evidence type="ECO:0000256" key="2">
    <source>
        <dbReference type="ARBA" id="ARBA00012281"/>
    </source>
</evidence>
<evidence type="ECO:0000256" key="4">
    <source>
        <dbReference type="ARBA" id="ARBA00023052"/>
    </source>
</evidence>
<evidence type="ECO:0000313" key="10">
    <source>
        <dbReference type="Proteomes" id="UP001063166"/>
    </source>
</evidence>
<accession>A0A9P3PXC5</accession>
<dbReference type="InterPro" id="IPR050642">
    <property type="entry name" value="PDH_E1_Alpha_Subunit"/>
</dbReference>
<dbReference type="InterPro" id="IPR029061">
    <property type="entry name" value="THDP-binding"/>
</dbReference>
<sequence length="1487" mass="164092">MVTRWPGKVPIVYISPRKRRIAPLISRIPRAAYRFHLLVATIQPACQQILQGIFAGHPDNPFTSNRARMICVYYDLVQDPTQAHCLGDGCPMTLSHVHSICVNQHLLIDLIMSRPAIEFARFKTNDAFASQPSLFQQLLAGAQEGGIKSQSYGTSMKKPNEAVWLMYYDKLSDRASYKWPEARGEFFPQLLSICDGNPKMPWVIEVDALPEAALHAPVTELAHFTFKASVPVEEIRSVMESVYAMQKTASGIRPGVWGFHTDNDHRVSFVMGWDAFEAYAAATKMDPAKELRQKLRDLVEDVDVYHVELQHFPNEARSFNLNPIVAKRGQKSSRYDAAPPTNTPMGILTLSDKRNHCHGVEMTSLFISCHNYLRGPEGKNSIGGLGQTEVQEGGNQSWRAWAGQKIRLRRGIRDGMANLEETLNLFPGWAVRRCRKAGSGEHEGAFEVEVFVSGFAVAHGSANASRSQRAFMRLARSFASLPKITADALEPQPYAEPPIFLTPSTEELLAQKKLPPRPSEISEDYDVNTLERVFQHAQEQRDRSPGSSRSSSVSSGEHTSEYPNAESIDRNPVTAVPADVLRKLHANLESRLQPFWSSVLASRTVRLLLFASPHQYTTHRRDSQTDQDAVDYGPVAEQYVVTAADGSFHARFVVRWEDLCQHPGALHIAFGDQCEEHDLLVAAKLLPAQPSPASSYSNLEPPAEWESPVSPAKTIHIPITHSPIRVISDIDDTVKLSNVISGARAIFQSVFVKELQESIIPGMGEWYTSMWSTGVRFHYVSNGPFALLPVLNEFFQISQLPPGSMKLKSYSGRSIFNGLLSAPAARKRAGVVEILDAFPESRFLLIGDTGEQDLELYAELARERPNQILAVLVRDVEAGDPIDDPTGWKAVGAVSSLVGLQGGADETPRPRRMLSGLLSGKSTPTNPVSSRDDTTGGDYFTSYPLSAEPEQMPSAHTTPTNTTPTSAPAASALQTANGDMSKVPPESRSRPVHQSSVSSVTSRSPAASVTSLLSRLPEAEKRRYALQMRRPGGLLFVFIDSESLSVFPGIPACCPSASYPREMSVGYVDPVLFKSVSKSRTRIFRAVPRCARGIQTGADTTKLHGESKQDGPFAVKLDDDSFRSYRCDPPSLDAQVTKEELLCMYKQMQTMRRMEMAAESLYRAGLIRGFCHLSTGQEGVSVGIEHAIKPKDQVVTGYRCHPFVVLRGGTITQVLAELLGRRDGISKGKGGSMHMFTETFRGGHGIVGAQVPVGTGIAFTQKYTGDSHATFTLYGDGASNQGQVAESFNMAKLWDLPVVFICENNKYGMGTSAERSSANSLYYTRGDLIPGIQASTAVFGSHSVVLPTYQANGMDIIATRQAVQYARKWAAEDQKGPIILELVTYRYAGHSMSDPGTTYRTREEVRQMRSTRDPIRGLQRYIEDWGLASEKELRCIDKEAKAVVDKAVEEAKASPEPDPEELWTDIYAADAGTPKRRGRERGEVHYY</sequence>
<dbReference type="GO" id="GO:0006086">
    <property type="term" value="P:pyruvate decarboxylation to acetyl-CoA"/>
    <property type="evidence" value="ECO:0007669"/>
    <property type="project" value="TreeGrafter"/>
</dbReference>
<dbReference type="Gene3D" id="3.30.70.100">
    <property type="match status" value="1"/>
</dbReference>
<dbReference type="SUPFAM" id="SSF52518">
    <property type="entry name" value="Thiamin diphosphate-binding fold (THDP-binding)"/>
    <property type="match status" value="1"/>
</dbReference>
<evidence type="ECO:0000259" key="7">
    <source>
        <dbReference type="Pfam" id="PF00676"/>
    </source>
</evidence>
<comment type="caution">
    <text evidence="9">The sequence shown here is derived from an EMBL/GenBank/DDBJ whole genome shotgun (WGS) entry which is preliminary data.</text>
</comment>
<evidence type="ECO:0000256" key="5">
    <source>
        <dbReference type="ARBA" id="ARBA00072290"/>
    </source>
</evidence>
<dbReference type="InterPro" id="IPR019236">
    <property type="entry name" value="APP1_cat"/>
</dbReference>
<dbReference type="GO" id="GO:0004739">
    <property type="term" value="F:pyruvate dehydrogenase (acetyl-transferring) activity"/>
    <property type="evidence" value="ECO:0007669"/>
    <property type="project" value="UniProtKB-EC"/>
</dbReference>